<reference evidence="7 8" key="1">
    <citation type="journal article" date="2020" name="ISME J.">
        <title>Uncovering the hidden diversity of litter-decomposition mechanisms in mushroom-forming fungi.</title>
        <authorList>
            <person name="Floudas D."/>
            <person name="Bentzer J."/>
            <person name="Ahren D."/>
            <person name="Johansson T."/>
            <person name="Persson P."/>
            <person name="Tunlid A."/>
        </authorList>
    </citation>
    <scope>NUCLEOTIDE SEQUENCE [LARGE SCALE GENOMIC DNA]</scope>
    <source>
        <strain evidence="7 8">CBS 101986</strain>
    </source>
</reference>
<feature type="region of interest" description="Disordered" evidence="5">
    <location>
        <begin position="23"/>
        <end position="51"/>
    </location>
</feature>
<evidence type="ECO:0000256" key="4">
    <source>
        <dbReference type="PROSITE-ProRule" id="PRU00134"/>
    </source>
</evidence>
<gene>
    <name evidence="7" type="ORF">D9619_012636</name>
</gene>
<organism evidence="7 8">
    <name type="scientific">Psilocybe cf. subviscida</name>
    <dbReference type="NCBI Taxonomy" id="2480587"/>
    <lineage>
        <taxon>Eukaryota</taxon>
        <taxon>Fungi</taxon>
        <taxon>Dikarya</taxon>
        <taxon>Basidiomycota</taxon>
        <taxon>Agaricomycotina</taxon>
        <taxon>Agaricomycetes</taxon>
        <taxon>Agaricomycetidae</taxon>
        <taxon>Agaricales</taxon>
        <taxon>Agaricineae</taxon>
        <taxon>Strophariaceae</taxon>
        <taxon>Psilocybe</taxon>
    </lineage>
</organism>
<evidence type="ECO:0000259" key="6">
    <source>
        <dbReference type="PROSITE" id="PS50865"/>
    </source>
</evidence>
<dbReference type="EMBL" id="JAACJJ010000032">
    <property type="protein sequence ID" value="KAF5317826.1"/>
    <property type="molecule type" value="Genomic_DNA"/>
</dbReference>
<dbReference type="Pfam" id="PF01753">
    <property type="entry name" value="zf-MYND"/>
    <property type="match status" value="1"/>
</dbReference>
<evidence type="ECO:0000313" key="7">
    <source>
        <dbReference type="EMBL" id="KAF5317826.1"/>
    </source>
</evidence>
<dbReference type="InterPro" id="IPR002893">
    <property type="entry name" value="Znf_MYND"/>
</dbReference>
<dbReference type="Pfam" id="PF26632">
    <property type="entry name" value="DUF8205"/>
    <property type="match status" value="1"/>
</dbReference>
<accession>A0A8H5B739</accession>
<evidence type="ECO:0000313" key="8">
    <source>
        <dbReference type="Proteomes" id="UP000567179"/>
    </source>
</evidence>
<keyword evidence="1" id="KW-0479">Metal-binding</keyword>
<dbReference type="InterPro" id="IPR058518">
    <property type="entry name" value="DUF8205"/>
</dbReference>
<dbReference type="PROSITE" id="PS50865">
    <property type="entry name" value="ZF_MYND_2"/>
    <property type="match status" value="1"/>
</dbReference>
<sequence length="393" mass="45152">MVTTPLFSPQNYQTPINPRVATLMSSSPPSPVEELRKDSEKGKSRSHPRSCSGVCGRIDGQGVVLRACAGCRKVAYCSRKCQRDNWRQHRKFCAINVEESIWPLVKRALAHSVFSHWMTLCIVKEFGMKKEDLPTLARKPLYVQINVGIEPEDIVQLCRLYHHREKWDITGVKGMLQFHHMAPHDRWKPGDNDPRPELVRFWQLLRNQTDAAGHRDIPVVIMSFSDGYSHHHWGMSDLIHEIHIDEAAKSPEFLNPVTSPLGPPFAALSVDTANYLNMINEQIRQDTANSLRLRAPMRACDKQLIIDSRKEKLDFTQAVFRAKTLREPVYRLESAGDIVSEALLEYFADPDADDSDERIEILCQGVREKLEWRLSKRSELNWQIRSHSRTPDS</sequence>
<keyword evidence="8" id="KW-1185">Reference proteome</keyword>
<feature type="compositionally biased region" description="Basic and acidic residues" evidence="5">
    <location>
        <begin position="33"/>
        <end position="43"/>
    </location>
</feature>
<evidence type="ECO:0000256" key="2">
    <source>
        <dbReference type="ARBA" id="ARBA00022771"/>
    </source>
</evidence>
<proteinExistence type="predicted"/>
<dbReference type="Gene3D" id="6.10.140.2220">
    <property type="match status" value="1"/>
</dbReference>
<dbReference type="GO" id="GO:0008270">
    <property type="term" value="F:zinc ion binding"/>
    <property type="evidence" value="ECO:0007669"/>
    <property type="project" value="UniProtKB-KW"/>
</dbReference>
<dbReference type="OrthoDB" id="5231159at2759"/>
<evidence type="ECO:0000256" key="5">
    <source>
        <dbReference type="SAM" id="MobiDB-lite"/>
    </source>
</evidence>
<feature type="domain" description="MYND-type" evidence="6">
    <location>
        <begin position="52"/>
        <end position="93"/>
    </location>
</feature>
<comment type="caution">
    <text evidence="7">The sequence shown here is derived from an EMBL/GenBank/DDBJ whole genome shotgun (WGS) entry which is preliminary data.</text>
</comment>
<evidence type="ECO:0000256" key="1">
    <source>
        <dbReference type="ARBA" id="ARBA00022723"/>
    </source>
</evidence>
<dbReference type="AlphaFoldDB" id="A0A8H5B739"/>
<name>A0A8H5B739_9AGAR</name>
<dbReference type="Proteomes" id="UP000567179">
    <property type="component" value="Unassembled WGS sequence"/>
</dbReference>
<keyword evidence="2 4" id="KW-0863">Zinc-finger</keyword>
<keyword evidence="3" id="KW-0862">Zinc</keyword>
<dbReference type="SUPFAM" id="SSF144232">
    <property type="entry name" value="HIT/MYND zinc finger-like"/>
    <property type="match status" value="1"/>
</dbReference>
<evidence type="ECO:0000256" key="3">
    <source>
        <dbReference type="ARBA" id="ARBA00022833"/>
    </source>
</evidence>
<protein>
    <recommendedName>
        <fullName evidence="6">MYND-type domain-containing protein</fullName>
    </recommendedName>
</protein>